<evidence type="ECO:0000313" key="1">
    <source>
        <dbReference type="EMBL" id="CRK96834.1"/>
    </source>
</evidence>
<dbReference type="AlphaFoldDB" id="A0A1J1IAS7"/>
<gene>
    <name evidence="1" type="ORF">CLUMA_CG010134</name>
</gene>
<reference evidence="1 2" key="1">
    <citation type="submission" date="2015-04" db="EMBL/GenBank/DDBJ databases">
        <authorList>
            <person name="Syromyatnikov M.Y."/>
            <person name="Popov V.N."/>
        </authorList>
    </citation>
    <scope>NUCLEOTIDE SEQUENCE [LARGE SCALE GENOMIC DNA]</scope>
</reference>
<accession>A0A1J1IAS7</accession>
<organism evidence="1 2">
    <name type="scientific">Clunio marinus</name>
    <dbReference type="NCBI Taxonomy" id="568069"/>
    <lineage>
        <taxon>Eukaryota</taxon>
        <taxon>Metazoa</taxon>
        <taxon>Ecdysozoa</taxon>
        <taxon>Arthropoda</taxon>
        <taxon>Hexapoda</taxon>
        <taxon>Insecta</taxon>
        <taxon>Pterygota</taxon>
        <taxon>Neoptera</taxon>
        <taxon>Endopterygota</taxon>
        <taxon>Diptera</taxon>
        <taxon>Nematocera</taxon>
        <taxon>Chironomoidea</taxon>
        <taxon>Chironomidae</taxon>
        <taxon>Clunio</taxon>
    </lineage>
</organism>
<dbReference type="Proteomes" id="UP000183832">
    <property type="component" value="Unassembled WGS sequence"/>
</dbReference>
<keyword evidence="2" id="KW-1185">Reference proteome</keyword>
<name>A0A1J1IAS7_9DIPT</name>
<proteinExistence type="predicted"/>
<dbReference type="EMBL" id="CVRI01000044">
    <property type="protein sequence ID" value="CRK96834.1"/>
    <property type="molecule type" value="Genomic_DNA"/>
</dbReference>
<sequence length="72" mass="8805">MNKKWLFIAFHEHESPLFVVVSFSFFPFQADEKTIEFRFHCTKYSLSQKKFQWLSCRSNHHRKRSRTISSFS</sequence>
<evidence type="ECO:0000313" key="2">
    <source>
        <dbReference type="Proteomes" id="UP000183832"/>
    </source>
</evidence>
<protein>
    <submittedName>
        <fullName evidence="1">CLUMA_CG010134, isoform A</fullName>
    </submittedName>
</protein>